<sequence length="503" mass="56078">MEDKHKVDDSLQSARSGCIPRRRVPTCSEEASPGVDQLPLQGQGDHVARRHALIRSGVRYTPYHSPSSKEGDTYQTGDLTQGNVERERKDPEAGMEGNWQDGSTQSFSSITSPPFDIASAVPEAVQKELESRNTEMFEGMPTPEVTKMKRDEGCQGAHDLPQEVHSDSEGVMHHATEMGLNIRKGTAFSLQIQENMPKSNTRCYKMVGMPNRGQKDPNIQRRDLLENQAEGQIDEVKGLEPEEMCAGRKPLFIISPDKPSNMSSDLLDSVPKLISLDDQELPSPVFSGIGNDMKLAACKGSVFESEALKDLVWMFLNQYYIIYDDGDRVSLLSAYHNNACFSLTTLFDPGGHPIVRLANYSTENRILKELKEIGPCVHVLKQTKKEVVDFLCVLPRTEHDLSSFVVDTCIQRRRMIFFSVRGKFKEVDSMCERPVCAFKRNFLLRIDSDSSMFIINDQMTVTEVSPKEPQSAPVPTASSSFVPTTSQEQQDVQQATSTGSATD</sequence>
<proteinExistence type="predicted"/>
<dbReference type="RefSeq" id="XP_045146562.1">
    <property type="nucleotide sequence ID" value="XM_045290627.1"/>
</dbReference>
<protein>
    <submittedName>
        <fullName evidence="2">Nuclear RNA export factor 3-like</fullName>
    </submittedName>
</protein>
<name>A0AC55D4A1_ECHTE</name>
<organism evidence="1 2">
    <name type="scientific">Echinops telfairi</name>
    <name type="common">Lesser hedgehog tenrec</name>
    <dbReference type="NCBI Taxonomy" id="9371"/>
    <lineage>
        <taxon>Eukaryota</taxon>
        <taxon>Metazoa</taxon>
        <taxon>Chordata</taxon>
        <taxon>Craniata</taxon>
        <taxon>Vertebrata</taxon>
        <taxon>Euteleostomi</taxon>
        <taxon>Mammalia</taxon>
        <taxon>Eutheria</taxon>
        <taxon>Afrotheria</taxon>
        <taxon>Tenrecidae</taxon>
        <taxon>Tenrecinae</taxon>
        <taxon>Echinops</taxon>
    </lineage>
</organism>
<reference evidence="2" key="1">
    <citation type="submission" date="2025-08" db="UniProtKB">
        <authorList>
            <consortium name="RefSeq"/>
        </authorList>
    </citation>
    <scope>IDENTIFICATION</scope>
</reference>
<keyword evidence="1" id="KW-1185">Reference proteome</keyword>
<gene>
    <name evidence="2" type="primary">LOC123521721</name>
</gene>
<accession>A0AC55D4A1</accession>
<evidence type="ECO:0000313" key="2">
    <source>
        <dbReference type="RefSeq" id="XP_045146562.1"/>
    </source>
</evidence>
<evidence type="ECO:0000313" key="1">
    <source>
        <dbReference type="Proteomes" id="UP000694863"/>
    </source>
</evidence>
<dbReference type="Proteomes" id="UP000694863">
    <property type="component" value="Unplaced"/>
</dbReference>